<organism evidence="2 3">
    <name type="scientific">Flavobacterium haoranii</name>
    <dbReference type="NCBI Taxonomy" id="683124"/>
    <lineage>
        <taxon>Bacteria</taxon>
        <taxon>Pseudomonadati</taxon>
        <taxon>Bacteroidota</taxon>
        <taxon>Flavobacteriia</taxon>
        <taxon>Flavobacteriales</taxon>
        <taxon>Flavobacteriaceae</taxon>
        <taxon>Flavobacterium</taxon>
    </lineage>
</organism>
<evidence type="ECO:0000313" key="2">
    <source>
        <dbReference type="EMBL" id="SHI47648.1"/>
    </source>
</evidence>
<dbReference type="RefSeq" id="WP_072780342.1">
    <property type="nucleotide sequence ID" value="NZ_CP045292.1"/>
</dbReference>
<protein>
    <submittedName>
        <fullName evidence="2">Peptidase family M23</fullName>
    </submittedName>
</protein>
<dbReference type="Proteomes" id="UP000184232">
    <property type="component" value="Unassembled WGS sequence"/>
</dbReference>
<keyword evidence="3" id="KW-1185">Reference proteome</keyword>
<name>A0A1M6BGD3_9FLAO</name>
<reference evidence="2 3" key="1">
    <citation type="submission" date="2016-11" db="EMBL/GenBank/DDBJ databases">
        <authorList>
            <person name="Jaros S."/>
            <person name="Januszkiewicz K."/>
            <person name="Wedrychowicz H."/>
        </authorList>
    </citation>
    <scope>NUCLEOTIDE SEQUENCE [LARGE SCALE GENOMIC DNA]</scope>
    <source>
        <strain evidence="2 3">DSM 22807</strain>
    </source>
</reference>
<dbReference type="Gene3D" id="2.70.70.10">
    <property type="entry name" value="Glucose Permease (Domain IIA)"/>
    <property type="match status" value="1"/>
</dbReference>
<dbReference type="PANTHER" id="PTHR21666:SF285">
    <property type="entry name" value="M23 FAMILY METALLOPEPTIDASE"/>
    <property type="match status" value="1"/>
</dbReference>
<proteinExistence type="predicted"/>
<evidence type="ECO:0000259" key="1">
    <source>
        <dbReference type="Pfam" id="PF01551"/>
    </source>
</evidence>
<evidence type="ECO:0000313" key="3">
    <source>
        <dbReference type="Proteomes" id="UP000184232"/>
    </source>
</evidence>
<accession>A0A1M6BGD3</accession>
<dbReference type="InterPro" id="IPR011055">
    <property type="entry name" value="Dup_hybrid_motif"/>
</dbReference>
<feature type="domain" description="M23ase beta-sheet core" evidence="1">
    <location>
        <begin position="46"/>
        <end position="113"/>
    </location>
</feature>
<dbReference type="SUPFAM" id="SSF51261">
    <property type="entry name" value="Duplicated hybrid motif"/>
    <property type="match status" value="1"/>
</dbReference>
<dbReference type="CDD" id="cd12797">
    <property type="entry name" value="M23_peptidase"/>
    <property type="match status" value="1"/>
</dbReference>
<dbReference type="Pfam" id="PF01551">
    <property type="entry name" value="Peptidase_M23"/>
    <property type="match status" value="1"/>
</dbReference>
<dbReference type="GO" id="GO:0004222">
    <property type="term" value="F:metalloendopeptidase activity"/>
    <property type="evidence" value="ECO:0007669"/>
    <property type="project" value="TreeGrafter"/>
</dbReference>
<dbReference type="InterPro" id="IPR050570">
    <property type="entry name" value="Cell_wall_metabolism_enzyme"/>
</dbReference>
<sequence length="562" mass="63985">MKKFIAFLFLSTIGYSQNDYPKDFISPLNIPLDVSGSFGELRSNHFHSGLDLKTQKKEGLDVLAVADGYISRIKISSFGYGKAIYITHPNGYTTVYGHLQKGNGLIEDYIKKKQYEKKSFEIELFPTPSELPVKQGDVIALSGNSGGSGGPHLHFEFRETKSEKIVNPLQFGYNKLAVDNHNPELYGIMAFPIDSTVVNKSQLPIPISFSKQADGTYKASKVIANGKVGFAINANDKCTNPYNKNGLYKVNAYLNGVLYFQYEFDKFAFDESRYINNFIDYFTYKSKGQRFQKLFFETSYPLSVIKNNKNNGIINTQPKASYTLRVEMFDFQGHQVNILIPIEYGTSEVAIKKEVNTSPYFLKSKIENNYSKENISVFIPENTFYDDFRLNFDVKDNVLYLHNDKVPAHKNFTITYSNVEGLSEEQLKKTFIASVDGVKLDYNKTTRKGNSLSARVRELGVFKLAQDTIAPRIYNVNFVEGKNIIKQNTISVSISDNMSGIDTYNAYLNGEWILMEYDYKTSKLVHQLADGKYKEGRNDFKIIVTDDLQNSTTFESYFFMNP</sequence>
<dbReference type="InterPro" id="IPR016047">
    <property type="entry name" value="M23ase_b-sheet_dom"/>
</dbReference>
<dbReference type="PANTHER" id="PTHR21666">
    <property type="entry name" value="PEPTIDASE-RELATED"/>
    <property type="match status" value="1"/>
</dbReference>
<dbReference type="AlphaFoldDB" id="A0A1M6BGD3"/>
<gene>
    <name evidence="2" type="ORF">SAMN05444337_0095</name>
</gene>
<dbReference type="OrthoDB" id="9810477at2"/>
<dbReference type="EMBL" id="FQZH01000001">
    <property type="protein sequence ID" value="SHI47648.1"/>
    <property type="molecule type" value="Genomic_DNA"/>
</dbReference>
<dbReference type="STRING" id="683124.SAMN05444337_0095"/>